<dbReference type="Pfam" id="PF23598">
    <property type="entry name" value="LRR_14"/>
    <property type="match status" value="1"/>
</dbReference>
<keyword evidence="8 13" id="KW-0067">ATP-binding</keyword>
<dbReference type="SUPFAM" id="SSF52047">
    <property type="entry name" value="RNI-like"/>
    <property type="match status" value="1"/>
</dbReference>
<keyword evidence="6 13" id="KW-0547">Nucleotide-binding</keyword>
<dbReference type="SUPFAM" id="SSF52058">
    <property type="entry name" value="L domain-like"/>
    <property type="match status" value="1"/>
</dbReference>
<dbReference type="Pfam" id="PF00560">
    <property type="entry name" value="LRR_1"/>
    <property type="match status" value="1"/>
</dbReference>
<dbReference type="PANTHER" id="PTHR48056">
    <property type="entry name" value="LRR RECEPTOR-LIKE SERINE/THREONINE-PROTEIN KINASE-RELATED"/>
    <property type="match status" value="1"/>
</dbReference>
<proteinExistence type="predicted"/>
<comment type="subcellular location">
    <subcellularLocation>
        <location evidence="1">Cell membrane</location>
        <topology evidence="1">Single-pass membrane protein</topology>
    </subcellularLocation>
</comment>
<dbReference type="InterPro" id="IPR017441">
    <property type="entry name" value="Protein_kinase_ATP_BS"/>
</dbReference>
<dbReference type="PROSITE" id="PS00108">
    <property type="entry name" value="PROTEIN_KINASE_ST"/>
    <property type="match status" value="1"/>
</dbReference>
<evidence type="ECO:0000256" key="11">
    <source>
        <dbReference type="ARBA" id="ARBA00023170"/>
    </source>
</evidence>
<evidence type="ECO:0000256" key="10">
    <source>
        <dbReference type="ARBA" id="ARBA00023136"/>
    </source>
</evidence>
<dbReference type="CDD" id="cd14066">
    <property type="entry name" value="STKc_IRAK"/>
    <property type="match status" value="1"/>
</dbReference>
<evidence type="ECO:0000256" key="9">
    <source>
        <dbReference type="ARBA" id="ARBA00022989"/>
    </source>
</evidence>
<dbReference type="InterPro" id="IPR008271">
    <property type="entry name" value="Ser/Thr_kinase_AS"/>
</dbReference>
<dbReference type="InterPro" id="IPR001611">
    <property type="entry name" value="Leu-rich_rpt"/>
</dbReference>
<evidence type="ECO:0000256" key="4">
    <source>
        <dbReference type="ARBA" id="ARBA00022692"/>
    </source>
</evidence>
<evidence type="ECO:0000256" key="13">
    <source>
        <dbReference type="PROSITE-ProRule" id="PRU10141"/>
    </source>
</evidence>
<gene>
    <name evidence="16" type="primary">PSKR2</name>
    <name evidence="16" type="ORF">KSP40_PGU008037</name>
</gene>
<keyword evidence="17" id="KW-1185">Reference proteome</keyword>
<evidence type="ECO:0000256" key="7">
    <source>
        <dbReference type="ARBA" id="ARBA00022777"/>
    </source>
</evidence>
<comment type="caution">
    <text evidence="16">The sequence shown here is derived from an EMBL/GenBank/DDBJ whole genome shotgun (WGS) entry which is preliminary data.</text>
</comment>
<dbReference type="InterPro" id="IPR011009">
    <property type="entry name" value="Kinase-like_dom_sf"/>
</dbReference>
<evidence type="ECO:0000313" key="16">
    <source>
        <dbReference type="EMBL" id="KAK8968759.1"/>
    </source>
</evidence>
<feature type="transmembrane region" description="Helical" evidence="14">
    <location>
        <begin position="516"/>
        <end position="536"/>
    </location>
</feature>
<evidence type="ECO:0000256" key="12">
    <source>
        <dbReference type="ARBA" id="ARBA00023180"/>
    </source>
</evidence>
<dbReference type="InterPro" id="IPR000719">
    <property type="entry name" value="Prot_kinase_dom"/>
</dbReference>
<keyword evidence="3" id="KW-0808">Transferase</keyword>
<evidence type="ECO:0000313" key="17">
    <source>
        <dbReference type="Proteomes" id="UP001412067"/>
    </source>
</evidence>
<dbReference type="InterPro" id="IPR003591">
    <property type="entry name" value="Leu-rich_rpt_typical-subtyp"/>
</dbReference>
<dbReference type="InterPro" id="IPR032675">
    <property type="entry name" value="LRR_dom_sf"/>
</dbReference>
<dbReference type="Pfam" id="PF13855">
    <property type="entry name" value="LRR_8"/>
    <property type="match status" value="1"/>
</dbReference>
<organism evidence="16 17">
    <name type="scientific">Platanthera guangdongensis</name>
    <dbReference type="NCBI Taxonomy" id="2320717"/>
    <lineage>
        <taxon>Eukaryota</taxon>
        <taxon>Viridiplantae</taxon>
        <taxon>Streptophyta</taxon>
        <taxon>Embryophyta</taxon>
        <taxon>Tracheophyta</taxon>
        <taxon>Spermatophyta</taxon>
        <taxon>Magnoliopsida</taxon>
        <taxon>Liliopsida</taxon>
        <taxon>Asparagales</taxon>
        <taxon>Orchidaceae</taxon>
        <taxon>Orchidoideae</taxon>
        <taxon>Orchideae</taxon>
        <taxon>Orchidinae</taxon>
        <taxon>Platanthera</taxon>
    </lineage>
</organism>
<accession>A0ABR2MX04</accession>
<dbReference type="SMART" id="SM00369">
    <property type="entry name" value="LRR_TYP"/>
    <property type="match status" value="7"/>
</dbReference>
<evidence type="ECO:0000256" key="5">
    <source>
        <dbReference type="ARBA" id="ARBA00022737"/>
    </source>
</evidence>
<dbReference type="Gene3D" id="1.10.510.10">
    <property type="entry name" value="Transferase(Phosphotransferase) domain 1"/>
    <property type="match status" value="1"/>
</dbReference>
<dbReference type="PANTHER" id="PTHR48056:SF18">
    <property type="entry name" value="NON-SPECIFIC SERINE_THREONINE PROTEIN KINASE"/>
    <property type="match status" value="1"/>
</dbReference>
<keyword evidence="7" id="KW-0418">Kinase</keyword>
<dbReference type="Gene3D" id="3.80.10.10">
    <property type="entry name" value="Ribonuclease Inhibitor"/>
    <property type="match status" value="2"/>
</dbReference>
<dbReference type="InterPro" id="IPR055414">
    <property type="entry name" value="LRR_R13L4/SHOC2-like"/>
</dbReference>
<dbReference type="SMART" id="SM00220">
    <property type="entry name" value="S_TKc"/>
    <property type="match status" value="1"/>
</dbReference>
<evidence type="ECO:0000256" key="3">
    <source>
        <dbReference type="ARBA" id="ARBA00022679"/>
    </source>
</evidence>
<evidence type="ECO:0000256" key="14">
    <source>
        <dbReference type="SAM" id="Phobius"/>
    </source>
</evidence>
<keyword evidence="5" id="KW-0677">Repeat</keyword>
<dbReference type="PROSITE" id="PS00107">
    <property type="entry name" value="PROTEIN_KINASE_ATP"/>
    <property type="match status" value="1"/>
</dbReference>
<dbReference type="Pfam" id="PF00069">
    <property type="entry name" value="Pkinase"/>
    <property type="match status" value="1"/>
</dbReference>
<dbReference type="Proteomes" id="UP001412067">
    <property type="component" value="Unassembled WGS sequence"/>
</dbReference>
<protein>
    <submittedName>
        <fullName evidence="16">Phytosulfokine receptor 2</fullName>
    </submittedName>
</protein>
<evidence type="ECO:0000256" key="8">
    <source>
        <dbReference type="ARBA" id="ARBA00022840"/>
    </source>
</evidence>
<keyword evidence="10 14" id="KW-0472">Membrane</keyword>
<dbReference type="InterPro" id="IPR050647">
    <property type="entry name" value="Plant_LRR-RLKs"/>
</dbReference>
<dbReference type="SUPFAM" id="SSF56112">
    <property type="entry name" value="Protein kinase-like (PK-like)"/>
    <property type="match status" value="1"/>
</dbReference>
<evidence type="ECO:0000259" key="15">
    <source>
        <dbReference type="PROSITE" id="PS50011"/>
    </source>
</evidence>
<keyword evidence="12" id="KW-0325">Glycoprotein</keyword>
<evidence type="ECO:0000256" key="1">
    <source>
        <dbReference type="ARBA" id="ARBA00004162"/>
    </source>
</evidence>
<name>A0ABR2MX04_9ASPA</name>
<reference evidence="16 17" key="1">
    <citation type="journal article" date="2022" name="Nat. Plants">
        <title>Genomes of leafy and leafless Platanthera orchids illuminate the evolution of mycoheterotrophy.</title>
        <authorList>
            <person name="Li M.H."/>
            <person name="Liu K.W."/>
            <person name="Li Z."/>
            <person name="Lu H.C."/>
            <person name="Ye Q.L."/>
            <person name="Zhang D."/>
            <person name="Wang J.Y."/>
            <person name="Li Y.F."/>
            <person name="Zhong Z.M."/>
            <person name="Liu X."/>
            <person name="Yu X."/>
            <person name="Liu D.K."/>
            <person name="Tu X.D."/>
            <person name="Liu B."/>
            <person name="Hao Y."/>
            <person name="Liao X.Y."/>
            <person name="Jiang Y.T."/>
            <person name="Sun W.H."/>
            <person name="Chen J."/>
            <person name="Chen Y.Q."/>
            <person name="Ai Y."/>
            <person name="Zhai J.W."/>
            <person name="Wu S.S."/>
            <person name="Zhou Z."/>
            <person name="Hsiao Y.Y."/>
            <person name="Wu W.L."/>
            <person name="Chen Y.Y."/>
            <person name="Lin Y.F."/>
            <person name="Hsu J.L."/>
            <person name="Li C.Y."/>
            <person name="Wang Z.W."/>
            <person name="Zhao X."/>
            <person name="Zhong W.Y."/>
            <person name="Ma X.K."/>
            <person name="Ma L."/>
            <person name="Huang J."/>
            <person name="Chen G.Z."/>
            <person name="Huang M.Z."/>
            <person name="Huang L."/>
            <person name="Peng D.H."/>
            <person name="Luo Y.B."/>
            <person name="Zou S.Q."/>
            <person name="Chen S.P."/>
            <person name="Lan S."/>
            <person name="Tsai W.C."/>
            <person name="Van de Peer Y."/>
            <person name="Liu Z.J."/>
        </authorList>
    </citation>
    <scope>NUCLEOTIDE SEQUENCE [LARGE SCALE GENOMIC DNA]</scope>
    <source>
        <strain evidence="16">Lor288</strain>
    </source>
</reference>
<dbReference type="EMBL" id="JBBWWR010000004">
    <property type="protein sequence ID" value="KAK8968759.1"/>
    <property type="molecule type" value="Genomic_DNA"/>
</dbReference>
<sequence length="871" mass="96033">MHLNISNNYFYGTLGPGICIGSSLLQVIDLSMNSFSSELHEEIFSDCSSSLIELQMGSNSLEGSLPSSIFDLVSLQILSLPFNDFTGYLSEKLSNLLELRRLIISGNGFSGQLPNVLGNLTMLEQLMVDSNSFSGELPRSLGNCLNLKDLNLRNNSFSGRIGVDFSSMTLLSTLDVASNYLEGDLPPSLSACNQLTILSFAKNKLSGEIPMQFAKLESLSFVSLSNNSFKNISGALAVFQNCRKLSTLILTKNFHGERIPESSYDFRNLSILAVGNCNLFGKIPFWLMNCSKLQVLDLSWNNLSGTIPPWIGQFDRLIYLDISNNSLTGEIPKNLTDLKNLRLVRASTYGNSMSEPLCVKHSRRIGGLQYNQISGFPPALYLNDNGFNGTIWPEFGDLKALHVLDLSSNYITGGIPETISNMVNLEVLDLSHNFLNGTIPSSLNKLTFLSKFSVAHNNFHGEVPTGGQFFSFSSSSFEGNPGLCRELNPCNGSLANSGRTREIPSGVGGRIGKNSMFGIIISVAVGIGVLLGIILVRISKKEGRDQVEEEEEVEAGAMEKRSFESGSKLVLFFQRTDGKNLTANDILRATNDFDQANIIGCGGFGLVYKACLPDGTKAAVKKLTGDCGRMEREFRAEVEALSRARHENLVSLKGYCRNGDDRLLIYSFMENGSLDYWLHEKMDGGSLLRWELRLKIAKGSARGLAYLHNICEPNIIHRDVKSSNILLDERFEAHLADFGLSRLIHPYDTHVTTDLVGTLGYIPPEYGQTLTATLKGDIFSFGVVLLELLAGRRPIDVCKGRGCRDLVSWVIQMKVEGKEARIFDEVIWREEDEKELSMVLDIACRCICADSRRRPSIEEVVSLLDGVGTQD</sequence>
<dbReference type="Gene3D" id="3.30.200.20">
    <property type="entry name" value="Phosphorylase Kinase, domain 1"/>
    <property type="match status" value="1"/>
</dbReference>
<keyword evidence="4 14" id="KW-0812">Transmembrane</keyword>
<evidence type="ECO:0000256" key="6">
    <source>
        <dbReference type="ARBA" id="ARBA00022741"/>
    </source>
</evidence>
<dbReference type="PROSITE" id="PS50011">
    <property type="entry name" value="PROTEIN_KINASE_DOM"/>
    <property type="match status" value="1"/>
</dbReference>
<feature type="domain" description="Protein kinase" evidence="15">
    <location>
        <begin position="593"/>
        <end position="871"/>
    </location>
</feature>
<keyword evidence="2" id="KW-0433">Leucine-rich repeat</keyword>
<feature type="binding site" evidence="13">
    <location>
        <position position="622"/>
    </location>
    <ligand>
        <name>ATP</name>
        <dbReference type="ChEBI" id="CHEBI:30616"/>
    </ligand>
</feature>
<dbReference type="PRINTS" id="PR00019">
    <property type="entry name" value="LEURICHRPT"/>
</dbReference>
<keyword evidence="9 14" id="KW-1133">Transmembrane helix</keyword>
<keyword evidence="11 16" id="KW-0675">Receptor</keyword>
<evidence type="ECO:0000256" key="2">
    <source>
        <dbReference type="ARBA" id="ARBA00022614"/>
    </source>
</evidence>